<gene>
    <name evidence="2" type="ORF">HMPREF9302_01025</name>
</gene>
<proteinExistence type="predicted"/>
<evidence type="ECO:0000313" key="3">
    <source>
        <dbReference type="Proteomes" id="UP000029614"/>
    </source>
</evidence>
<feature type="transmembrane region" description="Helical" evidence="1">
    <location>
        <begin position="155"/>
        <end position="172"/>
    </location>
</feature>
<dbReference type="AlphaFoldDB" id="A0A096B1C7"/>
<evidence type="ECO:0000313" key="2">
    <source>
        <dbReference type="EMBL" id="KGF53138.1"/>
    </source>
</evidence>
<dbReference type="OrthoDB" id="9807384at2"/>
<organism evidence="2 3">
    <name type="scientific">Prevotella amnii DNF00058</name>
    <dbReference type="NCBI Taxonomy" id="1401066"/>
    <lineage>
        <taxon>Bacteria</taxon>
        <taxon>Pseudomonadati</taxon>
        <taxon>Bacteroidota</taxon>
        <taxon>Bacteroidia</taxon>
        <taxon>Bacteroidales</taxon>
        <taxon>Prevotellaceae</taxon>
        <taxon>Prevotella</taxon>
    </lineage>
</organism>
<evidence type="ECO:0008006" key="4">
    <source>
        <dbReference type="Google" id="ProtNLM"/>
    </source>
</evidence>
<feature type="transmembrane region" description="Helical" evidence="1">
    <location>
        <begin position="330"/>
        <end position="351"/>
    </location>
</feature>
<sequence>MKRSIVLLYILLVCSIFSVAHDSLKTELDTKRILIGGRAALKVSIEVPKNVSPIFPKFKIRQEIVPGIEILNIKRDTITNNTNKGYSVTYILTSWDKNTYKIPSLPVIVEGKTFMSKEFLLTVDEIKINKKQAHQKPSDTIIDVPFKWIDLIPSFLYFIISFIGFIVCFILYKRIIKKNKFVPLKSMPVKLSPYEESMKALNRLRDKSKNITDQKKYYTKITEIIRWYIYKRFNINSLEMTSEEIIESLKAQCDDLKIDELQNLFSTADLVKFAKFSTTENDKEYYLSKVVCFIEDTKAAIVETNIDSSVEDKNNDNRLKVNYRRTIIKSIIYIVALVSIVLLLYACYKFYTIVI</sequence>
<protein>
    <recommendedName>
        <fullName evidence="4">BatD protein</fullName>
    </recommendedName>
</protein>
<dbReference type="EMBL" id="JRNU01000002">
    <property type="protein sequence ID" value="KGF53138.1"/>
    <property type="molecule type" value="Genomic_DNA"/>
</dbReference>
<keyword evidence="1" id="KW-0472">Membrane</keyword>
<dbReference type="RefSeq" id="WP_036853926.1">
    <property type="nucleotide sequence ID" value="NZ_JRNU01000002.1"/>
</dbReference>
<name>A0A096B1C7_9BACT</name>
<evidence type="ECO:0000256" key="1">
    <source>
        <dbReference type="SAM" id="Phobius"/>
    </source>
</evidence>
<keyword evidence="1" id="KW-0812">Transmembrane</keyword>
<comment type="caution">
    <text evidence="2">The sequence shown here is derived from an EMBL/GenBank/DDBJ whole genome shotgun (WGS) entry which is preliminary data.</text>
</comment>
<reference evidence="2 3" key="1">
    <citation type="submission" date="2014-07" db="EMBL/GenBank/DDBJ databases">
        <authorList>
            <person name="McCorrison J."/>
            <person name="Sanka R."/>
            <person name="Torralba M."/>
            <person name="Gillis M."/>
            <person name="Haft D.H."/>
            <person name="Methe B."/>
            <person name="Sutton G."/>
            <person name="Nelson K.E."/>
        </authorList>
    </citation>
    <scope>NUCLEOTIDE SEQUENCE [LARGE SCALE GENOMIC DNA]</scope>
    <source>
        <strain evidence="2 3">DNF00058</strain>
    </source>
</reference>
<accession>A0A096B1C7</accession>
<keyword evidence="1" id="KW-1133">Transmembrane helix</keyword>
<keyword evidence="3" id="KW-1185">Reference proteome</keyword>
<dbReference type="Proteomes" id="UP000029614">
    <property type="component" value="Unassembled WGS sequence"/>
</dbReference>